<evidence type="ECO:0000256" key="3">
    <source>
        <dbReference type="ARBA" id="ARBA00022692"/>
    </source>
</evidence>
<dbReference type="PANTHER" id="PTHR11819:SF77">
    <property type="entry name" value="SODIUM_GLUCOSE COTRANSPORT PROTEIN"/>
    <property type="match status" value="1"/>
</dbReference>
<feature type="transmembrane region" description="Helical" evidence="7">
    <location>
        <begin position="520"/>
        <end position="542"/>
    </location>
</feature>
<feature type="transmembrane region" description="Helical" evidence="7">
    <location>
        <begin position="159"/>
        <end position="179"/>
    </location>
</feature>
<dbReference type="RefSeq" id="WP_085053773.1">
    <property type="nucleotide sequence ID" value="NZ_LNQR01000126.1"/>
</dbReference>
<evidence type="ECO:0000256" key="1">
    <source>
        <dbReference type="ARBA" id="ARBA00004141"/>
    </source>
</evidence>
<dbReference type="Proteomes" id="UP000060487">
    <property type="component" value="Unassembled WGS sequence"/>
</dbReference>
<keyword evidence="4 7" id="KW-1133">Transmembrane helix</keyword>
<keyword evidence="3 7" id="KW-0812">Transmembrane</keyword>
<evidence type="ECO:0000256" key="2">
    <source>
        <dbReference type="ARBA" id="ARBA00006434"/>
    </source>
</evidence>
<dbReference type="PANTHER" id="PTHR11819">
    <property type="entry name" value="SOLUTE CARRIER FAMILY 5"/>
    <property type="match status" value="1"/>
</dbReference>
<evidence type="ECO:0000256" key="6">
    <source>
        <dbReference type="RuleBase" id="RU362091"/>
    </source>
</evidence>
<name>A0ABR5SBD5_9BACT</name>
<feature type="transmembrane region" description="Helical" evidence="7">
    <location>
        <begin position="331"/>
        <end position="357"/>
    </location>
</feature>
<sequence>MHLSHTDLAIILAYFVISLILGLYYTKKASSSTEEFFLSGRRLPWWLAGTSMVATTFSSDTPLYITALIRSNGVYENWQWWCFLMTGMLSVTVFAKLWKRAGVMTDVELTEMRYSGKSASFLRGFKAIYFSMFLHTIIKAQIILAMVKILDIGLGWDKWTAIFISSGVTIIYSLFAGYWGVIITDFFQFILAMTGSIILAVISVNKVGGLSALTTKVAAIGGGNQYLDFFPSFEGGLLAVPVLTFAAYIGLSWWAKYSSDGGGVVVQRMASCKSERDAIGATLFFNVANYALRSWPWILAALASLILYPTAKDNEAVYPLMAVELLPNGLRGLMFASFFAAFMSSIATYLNLSSAYFMKDFYMRFIAPKATEKHYLTATRFSMLGLSLLTAVVTYFSESIVGTFKFLVAFGSGTGLVFLMRWYWWRVNPWSEISAMLASTVVSAVIFIYLPQMPYYEKLFLIISISTVAWVVVTLLTRPSDEGKLIEFYKRVYAGGIGWRAIEDKLPAASIRKLTYRSPIWEWLTGTVFVYALTLSVGMLLLQRFTGGILYAVAGLVSGILLYKGLYGRGQGDA</sequence>
<proteinExistence type="inferred from homology"/>
<feature type="transmembrane region" description="Helical" evidence="7">
    <location>
        <begin position="435"/>
        <end position="453"/>
    </location>
</feature>
<dbReference type="CDD" id="cd11477">
    <property type="entry name" value="SLC5sbd_u1"/>
    <property type="match status" value="1"/>
</dbReference>
<feature type="transmembrane region" description="Helical" evidence="7">
    <location>
        <begin position="78"/>
        <end position="98"/>
    </location>
</feature>
<dbReference type="Gene3D" id="1.20.1730.10">
    <property type="entry name" value="Sodium/glucose cotransporter"/>
    <property type="match status" value="1"/>
</dbReference>
<feature type="transmembrane region" description="Helical" evidence="7">
    <location>
        <begin position="45"/>
        <end position="66"/>
    </location>
</feature>
<feature type="transmembrane region" description="Helical" evidence="7">
    <location>
        <begin position="127"/>
        <end position="147"/>
    </location>
</feature>
<feature type="transmembrane region" description="Helical" evidence="7">
    <location>
        <begin position="403"/>
        <end position="423"/>
    </location>
</feature>
<feature type="transmembrane region" description="Helical" evidence="7">
    <location>
        <begin position="548"/>
        <end position="567"/>
    </location>
</feature>
<dbReference type="PROSITE" id="PS50283">
    <property type="entry name" value="NA_SOLUT_SYMP_3"/>
    <property type="match status" value="1"/>
</dbReference>
<keyword evidence="9" id="KW-1185">Reference proteome</keyword>
<feature type="transmembrane region" description="Helical" evidence="7">
    <location>
        <begin position="186"/>
        <end position="204"/>
    </location>
</feature>
<comment type="caution">
    <text evidence="8">The sequence shown here is derived from an EMBL/GenBank/DDBJ whole genome shotgun (WGS) entry which is preliminary data.</text>
</comment>
<feature type="transmembrane region" description="Helical" evidence="7">
    <location>
        <begin position="6"/>
        <end position="25"/>
    </location>
</feature>
<protein>
    <submittedName>
        <fullName evidence="8">Na+:solute symporter</fullName>
    </submittedName>
</protein>
<feature type="transmembrane region" description="Helical" evidence="7">
    <location>
        <begin position="236"/>
        <end position="255"/>
    </location>
</feature>
<evidence type="ECO:0000256" key="4">
    <source>
        <dbReference type="ARBA" id="ARBA00022989"/>
    </source>
</evidence>
<feature type="transmembrane region" description="Helical" evidence="7">
    <location>
        <begin position="294"/>
        <end position="311"/>
    </location>
</feature>
<feature type="transmembrane region" description="Helical" evidence="7">
    <location>
        <begin position="378"/>
        <end position="397"/>
    </location>
</feature>
<accession>A0ABR5SBD5</accession>
<feature type="transmembrane region" description="Helical" evidence="7">
    <location>
        <begin position="459"/>
        <end position="477"/>
    </location>
</feature>
<reference evidence="8 9" key="1">
    <citation type="submission" date="2015-11" db="EMBL/GenBank/DDBJ databases">
        <authorList>
            <person name="Lin W."/>
        </authorList>
    </citation>
    <scope>NUCLEOTIDE SEQUENCE [LARGE SCALE GENOMIC DNA]</scope>
    <source>
        <strain evidence="8 9">HCH-1</strain>
    </source>
</reference>
<comment type="subcellular location">
    <subcellularLocation>
        <location evidence="1">Membrane</location>
        <topology evidence="1">Multi-pass membrane protein</topology>
    </subcellularLocation>
</comment>
<evidence type="ECO:0000313" key="9">
    <source>
        <dbReference type="Proteomes" id="UP000060487"/>
    </source>
</evidence>
<comment type="similarity">
    <text evidence="2 6">Belongs to the sodium:solute symporter (SSF) (TC 2.A.21) family.</text>
</comment>
<organism evidence="8 9">
    <name type="scientific">Candidatus Magnetominusculus xianensis</name>
    <dbReference type="NCBI Taxonomy" id="1748249"/>
    <lineage>
        <taxon>Bacteria</taxon>
        <taxon>Pseudomonadati</taxon>
        <taxon>Nitrospirota</taxon>
        <taxon>Nitrospiria</taxon>
        <taxon>Nitrospirales</taxon>
        <taxon>Nitrospiraceae</taxon>
        <taxon>Candidatus Magnetominusculus</taxon>
    </lineage>
</organism>
<dbReference type="InterPro" id="IPR038377">
    <property type="entry name" value="Na/Glc_symporter_sf"/>
</dbReference>
<dbReference type="InterPro" id="IPR001734">
    <property type="entry name" value="Na/solute_symporter"/>
</dbReference>
<gene>
    <name evidence="8" type="ORF">ASN18_3168</name>
</gene>
<evidence type="ECO:0000256" key="7">
    <source>
        <dbReference type="SAM" id="Phobius"/>
    </source>
</evidence>
<keyword evidence="5 7" id="KW-0472">Membrane</keyword>
<evidence type="ECO:0000313" key="8">
    <source>
        <dbReference type="EMBL" id="KWT76383.1"/>
    </source>
</evidence>
<evidence type="ECO:0000256" key="5">
    <source>
        <dbReference type="ARBA" id="ARBA00023136"/>
    </source>
</evidence>
<dbReference type="EMBL" id="LNQR01000126">
    <property type="protein sequence ID" value="KWT76383.1"/>
    <property type="molecule type" value="Genomic_DNA"/>
</dbReference>
<dbReference type="Pfam" id="PF00474">
    <property type="entry name" value="SSF"/>
    <property type="match status" value="1"/>
</dbReference>